<accession>A0A6S7BDI0</accession>
<dbReference type="GO" id="GO:0016491">
    <property type="term" value="F:oxidoreductase activity"/>
    <property type="evidence" value="ECO:0007669"/>
    <property type="project" value="UniProtKB-KW"/>
</dbReference>
<keyword evidence="4" id="KW-1185">Reference proteome</keyword>
<evidence type="ECO:0000256" key="1">
    <source>
        <dbReference type="ARBA" id="ARBA00023002"/>
    </source>
</evidence>
<dbReference type="GO" id="GO:0005737">
    <property type="term" value="C:cytoplasm"/>
    <property type="evidence" value="ECO:0007669"/>
    <property type="project" value="TreeGrafter"/>
</dbReference>
<dbReference type="EC" id="1.4.3.-" evidence="3"/>
<dbReference type="RefSeq" id="WP_175104551.1">
    <property type="nucleotide sequence ID" value="NZ_CADIKM010000006.1"/>
</dbReference>
<sequence>MTVDAHDDDPLIRRSYYEATVTRPAADMPLQGAARADVCVIGAGFSGLSAALDLRARGFSVTLVDAHEPGWGASGRNGGQVLVGFAKDDPLVDQLGDDAMRAWRLSVEGVGLLRERIAKYSIDCDFTPGYLTVATRSKRVPELRAWMDMVEQRFAYPHLSWIDDAHDRIDSDRYLSGVHDSFSGHVHPLKYCLGLAAAARRAGVSIHAHSRVTRIVEGAKPVVETVQGSVQCDFVVVAGNASIGRVLPRVHDRIAPIGSFIIATERMDAERASSLVRDRAAVCDNNFFLDYFRVSSDDRLLFGGRATTAFMDPQAVAPALRERMLAVYPQLGDVKVEYAWGGYVDVTRNRAPDFGRIAPNIYYLQGFSGHGVALTGIAGRIAAEAIAGQAGNFDLFARIKHRRFPGGEALRRPVLELGFLYHRMKEMFGT</sequence>
<reference evidence="3 4" key="1">
    <citation type="submission" date="2020-04" db="EMBL/GenBank/DDBJ databases">
        <authorList>
            <person name="De Canck E."/>
        </authorList>
    </citation>
    <scope>NUCLEOTIDE SEQUENCE [LARGE SCALE GENOMIC DNA]</scope>
    <source>
        <strain evidence="3 4">LMG 28138</strain>
    </source>
</reference>
<evidence type="ECO:0000313" key="3">
    <source>
        <dbReference type="EMBL" id="CAB3785132.1"/>
    </source>
</evidence>
<dbReference type="Gene3D" id="3.30.9.10">
    <property type="entry name" value="D-Amino Acid Oxidase, subunit A, domain 2"/>
    <property type="match status" value="1"/>
</dbReference>
<dbReference type="SUPFAM" id="SSF51905">
    <property type="entry name" value="FAD/NAD(P)-binding domain"/>
    <property type="match status" value="1"/>
</dbReference>
<evidence type="ECO:0000313" key="4">
    <source>
        <dbReference type="Proteomes" id="UP000494115"/>
    </source>
</evidence>
<dbReference type="InterPro" id="IPR036188">
    <property type="entry name" value="FAD/NAD-bd_sf"/>
</dbReference>
<protein>
    <submittedName>
        <fullName evidence="3">Gamma-glutamylputrescine oxidoreductase</fullName>
        <ecNumber evidence="3">1.4.3.-</ecNumber>
    </submittedName>
</protein>
<feature type="domain" description="FAD dependent oxidoreductase" evidence="2">
    <location>
        <begin position="37"/>
        <end position="384"/>
    </location>
</feature>
<name>A0A6S7BDI0_9BURK</name>
<dbReference type="PANTHER" id="PTHR13847">
    <property type="entry name" value="SARCOSINE DEHYDROGENASE-RELATED"/>
    <property type="match status" value="1"/>
</dbReference>
<dbReference type="Pfam" id="PF01266">
    <property type="entry name" value="DAO"/>
    <property type="match status" value="1"/>
</dbReference>
<dbReference type="PANTHER" id="PTHR13847:SF281">
    <property type="entry name" value="FAD DEPENDENT OXIDOREDUCTASE DOMAIN-CONTAINING PROTEIN"/>
    <property type="match status" value="1"/>
</dbReference>
<dbReference type="EMBL" id="CADIKM010000006">
    <property type="protein sequence ID" value="CAB3785132.1"/>
    <property type="molecule type" value="Genomic_DNA"/>
</dbReference>
<proteinExistence type="predicted"/>
<evidence type="ECO:0000259" key="2">
    <source>
        <dbReference type="Pfam" id="PF01266"/>
    </source>
</evidence>
<dbReference type="Proteomes" id="UP000494115">
    <property type="component" value="Unassembled WGS sequence"/>
</dbReference>
<dbReference type="InterPro" id="IPR006076">
    <property type="entry name" value="FAD-dep_OxRdtase"/>
</dbReference>
<dbReference type="Gene3D" id="3.50.50.60">
    <property type="entry name" value="FAD/NAD(P)-binding domain"/>
    <property type="match status" value="1"/>
</dbReference>
<dbReference type="AlphaFoldDB" id="A0A6S7BDI0"/>
<keyword evidence="1 3" id="KW-0560">Oxidoreductase</keyword>
<organism evidence="3 4">
    <name type="scientific">Pararobbsia alpina</name>
    <dbReference type="NCBI Taxonomy" id="621374"/>
    <lineage>
        <taxon>Bacteria</taxon>
        <taxon>Pseudomonadati</taxon>
        <taxon>Pseudomonadota</taxon>
        <taxon>Betaproteobacteria</taxon>
        <taxon>Burkholderiales</taxon>
        <taxon>Burkholderiaceae</taxon>
        <taxon>Pararobbsia</taxon>
    </lineage>
</organism>
<gene>
    <name evidence="3" type="primary">puuB_2</name>
    <name evidence="3" type="ORF">LMG28138_01964</name>
</gene>